<dbReference type="InterPro" id="IPR050535">
    <property type="entry name" value="DNA_Repair-Maintenance_Comp"/>
</dbReference>
<dbReference type="InterPro" id="IPR026843">
    <property type="entry name" value="SbcD_C"/>
</dbReference>
<dbReference type="GO" id="GO:0006260">
    <property type="term" value="P:DNA replication"/>
    <property type="evidence" value="ECO:0007669"/>
    <property type="project" value="UniProtKB-KW"/>
</dbReference>
<dbReference type="Proteomes" id="UP000886841">
    <property type="component" value="Unassembled WGS sequence"/>
</dbReference>
<keyword evidence="5 7" id="KW-0378">Hydrolase</keyword>
<evidence type="ECO:0000256" key="6">
    <source>
        <dbReference type="ARBA" id="ARBA00022839"/>
    </source>
</evidence>
<organism evidence="10 11">
    <name type="scientific">Candidatus Egerieimonas intestinavium</name>
    <dbReference type="NCBI Taxonomy" id="2840777"/>
    <lineage>
        <taxon>Bacteria</taxon>
        <taxon>Bacillati</taxon>
        <taxon>Bacillota</taxon>
        <taxon>Clostridia</taxon>
        <taxon>Lachnospirales</taxon>
        <taxon>Lachnospiraceae</taxon>
        <taxon>Lachnospiraceae incertae sedis</taxon>
        <taxon>Candidatus Egerieimonas</taxon>
    </lineage>
</organism>
<reference evidence="10" key="1">
    <citation type="submission" date="2020-10" db="EMBL/GenBank/DDBJ databases">
        <authorList>
            <person name="Gilroy R."/>
        </authorList>
    </citation>
    <scope>NUCLEOTIDE SEQUENCE</scope>
    <source>
        <strain evidence="10">ChiSxjej1B13-7041</strain>
    </source>
</reference>
<dbReference type="InterPro" id="IPR004593">
    <property type="entry name" value="SbcD"/>
</dbReference>
<evidence type="ECO:0000256" key="4">
    <source>
        <dbReference type="ARBA" id="ARBA00022722"/>
    </source>
</evidence>
<evidence type="ECO:0000256" key="1">
    <source>
        <dbReference type="ARBA" id="ARBA00010555"/>
    </source>
</evidence>
<dbReference type="InterPro" id="IPR041796">
    <property type="entry name" value="Mre11_N"/>
</dbReference>
<evidence type="ECO:0000256" key="5">
    <source>
        <dbReference type="ARBA" id="ARBA00022801"/>
    </source>
</evidence>
<dbReference type="EMBL" id="DVHU01000041">
    <property type="protein sequence ID" value="HIR92681.1"/>
    <property type="molecule type" value="Genomic_DNA"/>
</dbReference>
<gene>
    <name evidence="7" type="primary">sbcD</name>
    <name evidence="10" type="ORF">IAB98_04600</name>
</gene>
<feature type="domain" description="Nuclease SbcCD subunit D C-terminal" evidence="9">
    <location>
        <begin position="275"/>
        <end position="359"/>
    </location>
</feature>
<dbReference type="CDD" id="cd00840">
    <property type="entry name" value="MPP_Mre11_N"/>
    <property type="match status" value="1"/>
</dbReference>
<dbReference type="PANTHER" id="PTHR30337">
    <property type="entry name" value="COMPONENT OF ATP-DEPENDENT DSDNA EXONUCLEASE"/>
    <property type="match status" value="1"/>
</dbReference>
<evidence type="ECO:0000259" key="8">
    <source>
        <dbReference type="Pfam" id="PF00149"/>
    </source>
</evidence>
<protein>
    <recommendedName>
        <fullName evidence="3 7">Nuclease SbcCD subunit D</fullName>
    </recommendedName>
</protein>
<dbReference type="Pfam" id="PF12320">
    <property type="entry name" value="SbcD_C"/>
    <property type="match status" value="1"/>
</dbReference>
<comment type="function">
    <text evidence="7">SbcCD cleaves DNA hairpin structures. These structures can inhibit DNA replication and are intermediates in certain DNA recombination reactions. The complex acts as a 3'-&gt;5' double strand exonuclease that can open hairpins. It also has a 5' single-strand endonuclease activity.</text>
</comment>
<dbReference type="InterPro" id="IPR004843">
    <property type="entry name" value="Calcineurin-like_PHP"/>
</dbReference>
<proteinExistence type="inferred from homology"/>
<name>A0A9D1JFP5_9FIRM</name>
<keyword evidence="7" id="KW-0235">DNA replication</keyword>
<keyword evidence="4 7" id="KW-0540">Nuclease</keyword>
<keyword evidence="7" id="KW-0233">DNA recombination</keyword>
<dbReference type="Pfam" id="PF00149">
    <property type="entry name" value="Metallophos"/>
    <property type="match status" value="1"/>
</dbReference>
<accession>A0A9D1JFP5</accession>
<evidence type="ECO:0000313" key="10">
    <source>
        <dbReference type="EMBL" id="HIR92681.1"/>
    </source>
</evidence>
<evidence type="ECO:0000256" key="2">
    <source>
        <dbReference type="ARBA" id="ARBA00011322"/>
    </source>
</evidence>
<comment type="similarity">
    <text evidence="1 7">Belongs to the SbcD family.</text>
</comment>
<dbReference type="GO" id="GO:0008408">
    <property type="term" value="F:3'-5' exonuclease activity"/>
    <property type="evidence" value="ECO:0007669"/>
    <property type="project" value="InterPro"/>
</dbReference>
<evidence type="ECO:0000256" key="7">
    <source>
        <dbReference type="RuleBase" id="RU363069"/>
    </source>
</evidence>
<dbReference type="Gene3D" id="3.60.21.10">
    <property type="match status" value="1"/>
</dbReference>
<evidence type="ECO:0000313" key="11">
    <source>
        <dbReference type="Proteomes" id="UP000886841"/>
    </source>
</evidence>
<keyword evidence="7" id="KW-0255">Endonuclease</keyword>
<dbReference type="AlphaFoldDB" id="A0A9D1JFP5"/>
<sequence>MKFFHLSDLHIGKQLNGYSLQANQREVLSQVVEYARQERPQAVLICGDIYDKSVPSAEAGTLLDSFLTELAGLEIPVLVISGNHDSGERLSYAGGFLANHQIHMGARLPQEEGERLKKVTLTDEHGPVHFYLLPFLKPGYVRRLFPEGRVTDYQSAVEALLEREEINWQERNVILSHQFYVWKGQKPQTCDSETAVLTSGGLDAVDARVLERFDYAALGHIHGGQQVGRLHIRYSGSPYKYSVSEEHHRKAVVAVELGEKGQEPQLSFLPLRGIQDVRRVRGSLEEICRAAGEGCQDFVSVTVTDNQEPFDLREQVERSYACLLELRVDNERTRAQLALEEEELPAPAPLEAFEQFYQAVCGRGLESKEKQVLGELLAELKEEIV</sequence>
<dbReference type="SUPFAM" id="SSF56300">
    <property type="entry name" value="Metallo-dependent phosphatases"/>
    <property type="match status" value="1"/>
</dbReference>
<dbReference type="NCBIfam" id="TIGR00619">
    <property type="entry name" value="sbcd"/>
    <property type="match status" value="1"/>
</dbReference>
<feature type="domain" description="Calcineurin-like phosphoesterase" evidence="8">
    <location>
        <begin position="1"/>
        <end position="222"/>
    </location>
</feature>
<dbReference type="PANTHER" id="PTHR30337:SF0">
    <property type="entry name" value="NUCLEASE SBCCD SUBUNIT D"/>
    <property type="match status" value="1"/>
</dbReference>
<reference evidence="10" key="2">
    <citation type="journal article" date="2021" name="PeerJ">
        <title>Extensive microbial diversity within the chicken gut microbiome revealed by metagenomics and culture.</title>
        <authorList>
            <person name="Gilroy R."/>
            <person name="Ravi A."/>
            <person name="Getino M."/>
            <person name="Pursley I."/>
            <person name="Horton D.L."/>
            <person name="Alikhan N.F."/>
            <person name="Baker D."/>
            <person name="Gharbi K."/>
            <person name="Hall N."/>
            <person name="Watson M."/>
            <person name="Adriaenssens E.M."/>
            <person name="Foster-Nyarko E."/>
            <person name="Jarju S."/>
            <person name="Secka A."/>
            <person name="Antonio M."/>
            <person name="Oren A."/>
            <person name="Chaudhuri R.R."/>
            <person name="La Ragione R."/>
            <person name="Hildebrand F."/>
            <person name="Pallen M.J."/>
        </authorList>
    </citation>
    <scope>NUCLEOTIDE SEQUENCE</scope>
    <source>
        <strain evidence="10">ChiSxjej1B13-7041</strain>
    </source>
</reference>
<dbReference type="InterPro" id="IPR029052">
    <property type="entry name" value="Metallo-depent_PP-like"/>
</dbReference>
<keyword evidence="6 7" id="KW-0269">Exonuclease</keyword>
<comment type="caution">
    <text evidence="10">The sequence shown here is derived from an EMBL/GenBank/DDBJ whole genome shotgun (WGS) entry which is preliminary data.</text>
</comment>
<dbReference type="GO" id="GO:0006310">
    <property type="term" value="P:DNA recombination"/>
    <property type="evidence" value="ECO:0007669"/>
    <property type="project" value="UniProtKB-KW"/>
</dbReference>
<evidence type="ECO:0000256" key="3">
    <source>
        <dbReference type="ARBA" id="ARBA00013365"/>
    </source>
</evidence>
<dbReference type="GO" id="GO:0004519">
    <property type="term" value="F:endonuclease activity"/>
    <property type="evidence" value="ECO:0007669"/>
    <property type="project" value="UniProtKB-KW"/>
</dbReference>
<evidence type="ECO:0000259" key="9">
    <source>
        <dbReference type="Pfam" id="PF12320"/>
    </source>
</evidence>
<comment type="subunit">
    <text evidence="2 7">Heterodimer of SbcC and SbcD.</text>
</comment>